<dbReference type="InterPro" id="IPR019734">
    <property type="entry name" value="TPR_rpt"/>
</dbReference>
<comment type="caution">
    <text evidence="1">The sequence shown here is derived from an EMBL/GenBank/DDBJ whole genome shotgun (WGS) entry which is preliminary data.</text>
</comment>
<dbReference type="SUPFAM" id="SSF48452">
    <property type="entry name" value="TPR-like"/>
    <property type="match status" value="3"/>
</dbReference>
<keyword evidence="2" id="KW-1185">Reference proteome</keyword>
<dbReference type="EMBL" id="JAVRRD010000019">
    <property type="protein sequence ID" value="KAK5049374.1"/>
    <property type="molecule type" value="Genomic_DNA"/>
</dbReference>
<protein>
    <recommendedName>
        <fullName evidence="3">MalT-like TPR region domain-containing protein</fullName>
    </recommendedName>
</protein>
<dbReference type="Proteomes" id="UP001358417">
    <property type="component" value="Unassembled WGS sequence"/>
</dbReference>
<dbReference type="SMART" id="SM00028">
    <property type="entry name" value="TPR"/>
    <property type="match status" value="4"/>
</dbReference>
<dbReference type="PANTHER" id="PTHR46082">
    <property type="entry name" value="ATP/GTP-BINDING PROTEIN-RELATED"/>
    <property type="match status" value="1"/>
</dbReference>
<evidence type="ECO:0008006" key="3">
    <source>
        <dbReference type="Google" id="ProtNLM"/>
    </source>
</evidence>
<dbReference type="InterPro" id="IPR011717">
    <property type="entry name" value="TPR-4"/>
</dbReference>
<dbReference type="Pfam" id="PF13424">
    <property type="entry name" value="TPR_12"/>
    <property type="match status" value="2"/>
</dbReference>
<dbReference type="Pfam" id="PF07721">
    <property type="entry name" value="TPR_4"/>
    <property type="match status" value="1"/>
</dbReference>
<evidence type="ECO:0000313" key="1">
    <source>
        <dbReference type="EMBL" id="KAK5049374.1"/>
    </source>
</evidence>
<dbReference type="GO" id="GO:0042802">
    <property type="term" value="F:identical protein binding"/>
    <property type="evidence" value="ECO:0007669"/>
    <property type="project" value="InterPro"/>
</dbReference>
<dbReference type="RefSeq" id="XP_064704419.1">
    <property type="nucleotide sequence ID" value="XM_064847880.1"/>
</dbReference>
<organism evidence="1 2">
    <name type="scientific">Exophiala bonariae</name>
    <dbReference type="NCBI Taxonomy" id="1690606"/>
    <lineage>
        <taxon>Eukaryota</taxon>
        <taxon>Fungi</taxon>
        <taxon>Dikarya</taxon>
        <taxon>Ascomycota</taxon>
        <taxon>Pezizomycotina</taxon>
        <taxon>Eurotiomycetes</taxon>
        <taxon>Chaetothyriomycetidae</taxon>
        <taxon>Chaetothyriales</taxon>
        <taxon>Herpotrichiellaceae</taxon>
        <taxon>Exophiala</taxon>
    </lineage>
</organism>
<sequence length="413" mass="46359">MAECAIGQLYRHMGRLKESLRLLEDVLERTEERLGPSHSTTMEVMWSLANTYDDNSDIRKAEKLYSRLKTITESLLHEVIGDSGDAHLTRTNAINIDLYLGRLYTRVGKLKLARGLLLQARDDAVLHLGTKNFQMDYAYLMLGWNYAAEGDLAEAERLISYSAVRPGDVFDEDSPIVAFFISQLGELYYLQGRLDQAEQILRSCVTTSEITLGKDDVTLISWKISPAEICVDQDRLDEAKTSLDHIIASLQDDSGSEPSAISVCFRARGKVHTRQKFFDEAEAAFRRSLKIASSNGVDEGPEALWCLLDLGRCYHDQGRLTEAKDAVGRAIHVHRQNEAPKTQWLLACLYELGRICQSGEVWDEAERAYVEAHAGYERVLGLENERTKKAAQALIDLRDARTMPNEATTVGLG</sequence>
<name>A0AAV9N6J5_9EURO</name>
<dbReference type="InterPro" id="IPR053137">
    <property type="entry name" value="NLR-like"/>
</dbReference>
<dbReference type="AlphaFoldDB" id="A0AAV9N6J5"/>
<dbReference type="Pfam" id="PF13374">
    <property type="entry name" value="TPR_10"/>
    <property type="match status" value="1"/>
</dbReference>
<dbReference type="PANTHER" id="PTHR46082:SF6">
    <property type="entry name" value="AAA+ ATPASE DOMAIN-CONTAINING PROTEIN-RELATED"/>
    <property type="match status" value="1"/>
</dbReference>
<dbReference type="GeneID" id="89972481"/>
<dbReference type="Gene3D" id="1.25.40.10">
    <property type="entry name" value="Tetratricopeptide repeat domain"/>
    <property type="match status" value="3"/>
</dbReference>
<gene>
    <name evidence="1" type="ORF">LTR84_004303</name>
</gene>
<evidence type="ECO:0000313" key="2">
    <source>
        <dbReference type="Proteomes" id="UP001358417"/>
    </source>
</evidence>
<reference evidence="1 2" key="1">
    <citation type="submission" date="2023-08" db="EMBL/GenBank/DDBJ databases">
        <title>Black Yeasts Isolated from many extreme environments.</title>
        <authorList>
            <person name="Coleine C."/>
            <person name="Stajich J.E."/>
            <person name="Selbmann L."/>
        </authorList>
    </citation>
    <scope>NUCLEOTIDE SEQUENCE [LARGE SCALE GENOMIC DNA]</scope>
    <source>
        <strain evidence="1 2">CCFEE 5792</strain>
    </source>
</reference>
<proteinExistence type="predicted"/>
<accession>A0AAV9N6J5</accession>
<dbReference type="InterPro" id="IPR011990">
    <property type="entry name" value="TPR-like_helical_dom_sf"/>
</dbReference>